<reference evidence="1 2" key="2">
    <citation type="submission" date="2019-01" db="EMBL/GenBank/DDBJ databases">
        <title>The decoding of complex shrimp genome reveals the adaptation for benthos swimmer, frequently molting mechanism and breeding impact on genome.</title>
        <authorList>
            <person name="Sun Y."/>
            <person name="Gao Y."/>
            <person name="Yu Y."/>
        </authorList>
    </citation>
    <scope>NUCLEOTIDE SEQUENCE [LARGE SCALE GENOMIC DNA]</scope>
    <source>
        <tissue evidence="1">Muscle</tissue>
    </source>
</reference>
<dbReference type="PANTHER" id="PTHR21040">
    <property type="entry name" value="BCDNA.GH04120"/>
    <property type="match status" value="1"/>
</dbReference>
<sequence>MQEVHLGDLVEPMVWVYAEDVYRFVQPSVWSKYGQIFPRVWAASAFKGAFGEQLTVPNVRRHLDNNLNWLDVMATEDRKFTGGFRGIVLTGWQRYDHFAVLCELLPAALPSLSVNLIATSHGFFNASVQGQLYQALNCMQTPKYQSWLNLDADPYLWDKFSWCFFPGAQVFKVTARLDATKRDVDAYIERVTKSRGWITDYNRRHNFSSPMRVDEDLEELPARVHAVTLLMKTAREALSEWFDDWTVGEWLEERVWPLLHSLHKLQREAESMKAVRYWPARPLPLLPELAAYGVSQPSSISDNALDTDTGGGGT</sequence>
<dbReference type="STRING" id="6689.A0A423SIN4"/>
<name>A0A423SIN4_PENVA</name>
<proteinExistence type="predicted"/>
<dbReference type="Proteomes" id="UP000283509">
    <property type="component" value="Unassembled WGS sequence"/>
</dbReference>
<dbReference type="EMBL" id="QCYY01003325">
    <property type="protein sequence ID" value="ROT64117.1"/>
    <property type="molecule type" value="Genomic_DNA"/>
</dbReference>
<reference evidence="1 2" key="1">
    <citation type="submission" date="2018-04" db="EMBL/GenBank/DDBJ databases">
        <authorList>
            <person name="Zhang X."/>
            <person name="Yuan J."/>
            <person name="Li F."/>
            <person name="Xiang J."/>
        </authorList>
    </citation>
    <scope>NUCLEOTIDE SEQUENCE [LARGE SCALE GENOMIC DNA]</scope>
    <source>
        <tissue evidence="1">Muscle</tissue>
    </source>
</reference>
<keyword evidence="2" id="KW-1185">Reference proteome</keyword>
<dbReference type="OrthoDB" id="10023921at2759"/>
<organism evidence="1 2">
    <name type="scientific">Penaeus vannamei</name>
    <name type="common">Whiteleg shrimp</name>
    <name type="synonym">Litopenaeus vannamei</name>
    <dbReference type="NCBI Taxonomy" id="6689"/>
    <lineage>
        <taxon>Eukaryota</taxon>
        <taxon>Metazoa</taxon>
        <taxon>Ecdysozoa</taxon>
        <taxon>Arthropoda</taxon>
        <taxon>Crustacea</taxon>
        <taxon>Multicrustacea</taxon>
        <taxon>Malacostraca</taxon>
        <taxon>Eumalacostraca</taxon>
        <taxon>Eucarida</taxon>
        <taxon>Decapoda</taxon>
        <taxon>Dendrobranchiata</taxon>
        <taxon>Penaeoidea</taxon>
        <taxon>Penaeidae</taxon>
        <taxon>Penaeus</taxon>
    </lineage>
</organism>
<evidence type="ECO:0000313" key="2">
    <source>
        <dbReference type="Proteomes" id="UP000283509"/>
    </source>
</evidence>
<gene>
    <name evidence="1" type="ORF">C7M84_017972</name>
</gene>
<evidence type="ECO:0000313" key="1">
    <source>
        <dbReference type="EMBL" id="ROT64117.1"/>
    </source>
</evidence>
<dbReference type="PANTHER" id="PTHR21040:SF8">
    <property type="entry name" value="BCDNA.GH04120"/>
    <property type="match status" value="1"/>
</dbReference>
<protein>
    <submittedName>
        <fullName evidence="1">Hexosaminidase domain-containing protein</fullName>
    </submittedName>
</protein>
<dbReference type="GO" id="GO:0015929">
    <property type="term" value="F:hexosaminidase activity"/>
    <property type="evidence" value="ECO:0007669"/>
    <property type="project" value="InterPro"/>
</dbReference>
<dbReference type="Gene3D" id="3.20.20.80">
    <property type="entry name" value="Glycosidases"/>
    <property type="match status" value="1"/>
</dbReference>
<dbReference type="InterPro" id="IPR038901">
    <property type="entry name" value="HEXDC-like"/>
</dbReference>
<accession>A0A423SIN4</accession>
<dbReference type="AlphaFoldDB" id="A0A423SIN4"/>
<comment type="caution">
    <text evidence="1">The sequence shown here is derived from an EMBL/GenBank/DDBJ whole genome shotgun (WGS) entry which is preliminary data.</text>
</comment>